<dbReference type="InterPro" id="IPR000477">
    <property type="entry name" value="RT_dom"/>
</dbReference>
<dbReference type="EMBL" id="JAUNZN010000002">
    <property type="protein sequence ID" value="KAK4827831.1"/>
    <property type="molecule type" value="Genomic_DNA"/>
</dbReference>
<dbReference type="SUPFAM" id="SSF56672">
    <property type="entry name" value="DNA/RNA polymerases"/>
    <property type="match status" value="1"/>
</dbReference>
<sequence length="471" mass="54007">MNTNVDLVSTDEEKAESSLATALLTPPESMDNMMGTRGVKPFPTVREDQVHDHLRNLNIYKSMGPDEMHPRVLRELADVAAKLLSMIFEKSWQSGEVPGDWKKGNIVPIFKKGRKEDPGNYQPVSLTSVPGKIVEQILLEAMLRHMEDRESCLTNLVAFYDGVTTSVDKGKAMDVIYLGFCKAFDMVPHNILLSKLERYGFDGWTVQWIRNWLHGRIQRVAVNNSMSRWRLTSGVPQGSILGPVLFNIFMNDIDSEIECTLSKFADDTKLSGAVDTPEGQDVIQRDLDKLEKWACVNLMRFNKAKCRVLHMAQKANCILGCIKRSVAREVILPLYSALVRPHLQCCVQLWSPQHKDRELLEQVQRRATKMIQGLEHFSKEDRLRELGLFSLEERRLWGDLIAAFQYLKGAYRKDRDRLFSKACCDRTRSNEIFKMRVVRHRNRLPREVVEAPSLETFKLIQTSPEALPDFS</sequence>
<gene>
    <name evidence="2" type="ORF">QYF61_021915</name>
</gene>
<dbReference type="PROSITE" id="PS50878">
    <property type="entry name" value="RT_POL"/>
    <property type="match status" value="1"/>
</dbReference>
<proteinExistence type="predicted"/>
<dbReference type="AlphaFoldDB" id="A0AAN7NN08"/>
<name>A0AAN7NN08_MYCAM</name>
<dbReference type="Pfam" id="PF00078">
    <property type="entry name" value="RVT_1"/>
    <property type="match status" value="1"/>
</dbReference>
<comment type="caution">
    <text evidence="2">The sequence shown here is derived from an EMBL/GenBank/DDBJ whole genome shotgun (WGS) entry which is preliminary data.</text>
</comment>
<dbReference type="InterPro" id="IPR043502">
    <property type="entry name" value="DNA/RNA_pol_sf"/>
</dbReference>
<reference evidence="2 3" key="1">
    <citation type="journal article" date="2023" name="J. Hered.">
        <title>Chromosome-level genome of the wood stork (Mycteria americana) provides insight into avian chromosome evolution.</title>
        <authorList>
            <person name="Flamio R. Jr."/>
            <person name="Ramstad K.M."/>
        </authorList>
    </citation>
    <scope>NUCLEOTIDE SEQUENCE [LARGE SCALE GENOMIC DNA]</scope>
    <source>
        <strain evidence="2">JAX WOST 10</strain>
    </source>
</reference>
<evidence type="ECO:0000259" key="1">
    <source>
        <dbReference type="PROSITE" id="PS50878"/>
    </source>
</evidence>
<dbReference type="PANTHER" id="PTHR33332">
    <property type="entry name" value="REVERSE TRANSCRIPTASE DOMAIN-CONTAINING PROTEIN"/>
    <property type="match status" value="1"/>
</dbReference>
<dbReference type="Proteomes" id="UP001333110">
    <property type="component" value="Unassembled WGS sequence"/>
</dbReference>
<evidence type="ECO:0000313" key="2">
    <source>
        <dbReference type="EMBL" id="KAK4827831.1"/>
    </source>
</evidence>
<organism evidence="2 3">
    <name type="scientific">Mycteria americana</name>
    <name type="common">Wood stork</name>
    <dbReference type="NCBI Taxonomy" id="33587"/>
    <lineage>
        <taxon>Eukaryota</taxon>
        <taxon>Metazoa</taxon>
        <taxon>Chordata</taxon>
        <taxon>Craniata</taxon>
        <taxon>Vertebrata</taxon>
        <taxon>Euteleostomi</taxon>
        <taxon>Archelosauria</taxon>
        <taxon>Archosauria</taxon>
        <taxon>Dinosauria</taxon>
        <taxon>Saurischia</taxon>
        <taxon>Theropoda</taxon>
        <taxon>Coelurosauria</taxon>
        <taxon>Aves</taxon>
        <taxon>Neognathae</taxon>
        <taxon>Neoaves</taxon>
        <taxon>Aequornithes</taxon>
        <taxon>Ciconiiformes</taxon>
        <taxon>Ciconiidae</taxon>
        <taxon>Mycteria</taxon>
    </lineage>
</organism>
<keyword evidence="3" id="KW-1185">Reference proteome</keyword>
<accession>A0AAN7NN08</accession>
<feature type="domain" description="Reverse transcriptase" evidence="1">
    <location>
        <begin position="90"/>
        <end position="323"/>
    </location>
</feature>
<dbReference type="CDD" id="cd01650">
    <property type="entry name" value="RT_nLTR_like"/>
    <property type="match status" value="1"/>
</dbReference>
<evidence type="ECO:0000313" key="3">
    <source>
        <dbReference type="Proteomes" id="UP001333110"/>
    </source>
</evidence>
<protein>
    <recommendedName>
        <fullName evidence="1">Reverse transcriptase domain-containing protein</fullName>
    </recommendedName>
</protein>